<evidence type="ECO:0000313" key="9">
    <source>
        <dbReference type="Proteomes" id="UP001165085"/>
    </source>
</evidence>
<feature type="region of interest" description="Disordered" evidence="6">
    <location>
        <begin position="329"/>
        <end position="369"/>
    </location>
</feature>
<evidence type="ECO:0000313" key="8">
    <source>
        <dbReference type="EMBL" id="GMH59742.1"/>
    </source>
</evidence>
<comment type="caution">
    <text evidence="8">The sequence shown here is derived from an EMBL/GenBank/DDBJ whole genome shotgun (WGS) entry which is preliminary data.</text>
</comment>
<reference evidence="9" key="1">
    <citation type="journal article" date="2023" name="Commun. Biol.">
        <title>Genome analysis of Parmales, the sister group of diatoms, reveals the evolutionary specialization of diatoms from phago-mixotrophs to photoautotrophs.</title>
        <authorList>
            <person name="Ban H."/>
            <person name="Sato S."/>
            <person name="Yoshikawa S."/>
            <person name="Yamada K."/>
            <person name="Nakamura Y."/>
            <person name="Ichinomiya M."/>
            <person name="Sato N."/>
            <person name="Blanc-Mathieu R."/>
            <person name="Endo H."/>
            <person name="Kuwata A."/>
            <person name="Ogata H."/>
        </authorList>
    </citation>
    <scope>NUCLEOTIDE SEQUENCE [LARGE SCALE GENOMIC DNA]</scope>
    <source>
        <strain evidence="9">NIES 3701</strain>
    </source>
</reference>
<feature type="domain" description="DOT1" evidence="7">
    <location>
        <begin position="173"/>
        <end position="301"/>
    </location>
</feature>
<dbReference type="InterPro" id="IPR029063">
    <property type="entry name" value="SAM-dependent_MTases_sf"/>
</dbReference>
<feature type="compositionally biased region" description="Acidic residues" evidence="6">
    <location>
        <begin position="334"/>
        <end position="350"/>
    </location>
</feature>
<gene>
    <name evidence="8" type="ORF">TrST_g1582</name>
</gene>
<evidence type="ECO:0000256" key="3">
    <source>
        <dbReference type="ARBA" id="ARBA00022853"/>
    </source>
</evidence>
<dbReference type="InterPro" id="IPR025789">
    <property type="entry name" value="DOT1_dom"/>
</dbReference>
<keyword evidence="3" id="KW-0156">Chromatin regulator</keyword>
<evidence type="ECO:0000256" key="6">
    <source>
        <dbReference type="SAM" id="MobiDB-lite"/>
    </source>
</evidence>
<dbReference type="OrthoDB" id="443402at2759"/>
<dbReference type="GO" id="GO:0051726">
    <property type="term" value="P:regulation of cell cycle"/>
    <property type="evidence" value="ECO:0007669"/>
    <property type="project" value="InterPro"/>
</dbReference>
<dbReference type="AlphaFoldDB" id="A0A9W6ZSM7"/>
<evidence type="ECO:0000256" key="5">
    <source>
        <dbReference type="ARBA" id="ARBA00047770"/>
    </source>
</evidence>
<dbReference type="Gene3D" id="3.40.50.150">
    <property type="entry name" value="Vaccinia Virus protein VP39"/>
    <property type="match status" value="1"/>
</dbReference>
<organism evidence="8 9">
    <name type="scientific">Triparma strigata</name>
    <dbReference type="NCBI Taxonomy" id="1606541"/>
    <lineage>
        <taxon>Eukaryota</taxon>
        <taxon>Sar</taxon>
        <taxon>Stramenopiles</taxon>
        <taxon>Ochrophyta</taxon>
        <taxon>Bolidophyceae</taxon>
        <taxon>Parmales</taxon>
        <taxon>Triparmaceae</taxon>
        <taxon>Triparma</taxon>
    </lineage>
</organism>
<dbReference type="PANTHER" id="PTHR21451">
    <property type="entry name" value="HISTONE H3 METHYLTRANSFERASE"/>
    <property type="match status" value="1"/>
</dbReference>
<evidence type="ECO:0000256" key="4">
    <source>
        <dbReference type="ARBA" id="ARBA00029821"/>
    </source>
</evidence>
<dbReference type="Pfam" id="PF08123">
    <property type="entry name" value="DOT1"/>
    <property type="match status" value="1"/>
</dbReference>
<dbReference type="CDD" id="cd02440">
    <property type="entry name" value="AdoMet_MTases"/>
    <property type="match status" value="1"/>
</dbReference>
<proteinExistence type="predicted"/>
<comment type="catalytic activity">
    <reaction evidence="5">
        <text>L-lysyl(79)-[histone H3] + 3 S-adenosyl-L-methionine = N(6),N(6),N(6)-trimethyl-L-lysyl(79)-[histone H3] + 3 S-adenosyl-L-homocysteine + 3 H(+)</text>
        <dbReference type="Rhea" id="RHEA:60328"/>
        <dbReference type="Rhea" id="RHEA-COMP:15549"/>
        <dbReference type="Rhea" id="RHEA-COMP:15552"/>
        <dbReference type="ChEBI" id="CHEBI:15378"/>
        <dbReference type="ChEBI" id="CHEBI:29969"/>
        <dbReference type="ChEBI" id="CHEBI:57856"/>
        <dbReference type="ChEBI" id="CHEBI:59789"/>
        <dbReference type="ChEBI" id="CHEBI:61961"/>
        <dbReference type="EC" id="2.1.1.360"/>
    </reaction>
</comment>
<dbReference type="EMBL" id="BRXY01000061">
    <property type="protein sequence ID" value="GMH59742.1"/>
    <property type="molecule type" value="Genomic_DNA"/>
</dbReference>
<evidence type="ECO:0000259" key="7">
    <source>
        <dbReference type="Pfam" id="PF08123"/>
    </source>
</evidence>
<accession>A0A9W6ZSM7</accession>
<dbReference type="SUPFAM" id="SSF53335">
    <property type="entry name" value="S-adenosyl-L-methionine-dependent methyltransferases"/>
    <property type="match status" value="1"/>
</dbReference>
<sequence length="369" mass="40761">MTEVSPFFEPRGRDHDDLMENSEESAINLALIGGCGSALGGATHGSRAVFAGKKAKQTPVPVKIAIERAETLRKEQELERAQRGEEEIDFNTPEIKHAREIYNVATSLYSSEVGKRVARREREECELDDVSFAYGEVSFDAICSVITKIKQKFGKEGTGRSPPEGILQAPGGRYYDLGSGTGKTLIAACAVHEFEYVCGVEFLEGLYNTSQEVVSKWETTHKKALQPVEGREPSSTLIELFHGDLLDTTIADWVSGDVVLCNCACFSSDLMEQLIEETEAMRVGSFFVTVTKEFLSESFVLVDEQEYDMSWGKGTVFIYQRDFIKEESSLEGDGLVEEDEEEEENEDEVGEGGGMEGGEEEESKLNDAG</sequence>
<dbReference type="GO" id="GO:0140956">
    <property type="term" value="F:histone H3K79 trimethyltransferase activity"/>
    <property type="evidence" value="ECO:0007669"/>
    <property type="project" value="UniProtKB-EC"/>
</dbReference>
<evidence type="ECO:0000256" key="2">
    <source>
        <dbReference type="ARBA" id="ARBA00020987"/>
    </source>
</evidence>
<protein>
    <recommendedName>
        <fullName evidence="2">Histone-lysine N-methyltransferase, H3 lysine-79 specific</fullName>
        <ecNumber evidence="1">2.1.1.360</ecNumber>
    </recommendedName>
    <alternativeName>
        <fullName evidence="4">Histone H3-K79 methyltransferase</fullName>
    </alternativeName>
</protein>
<name>A0A9W6ZSM7_9STRA</name>
<evidence type="ECO:0000256" key="1">
    <source>
        <dbReference type="ARBA" id="ARBA00012190"/>
    </source>
</evidence>
<dbReference type="Proteomes" id="UP001165085">
    <property type="component" value="Unassembled WGS sequence"/>
</dbReference>
<dbReference type="PANTHER" id="PTHR21451:SF19">
    <property type="entry name" value="ACTIVATED IN BLOCKED UNFOLDED PROTEIN RESPONSE"/>
    <property type="match status" value="1"/>
</dbReference>
<dbReference type="InterPro" id="IPR030445">
    <property type="entry name" value="H3-K79_meTrfase"/>
</dbReference>
<dbReference type="EC" id="2.1.1.360" evidence="1"/>
<keyword evidence="9" id="KW-1185">Reference proteome</keyword>